<gene>
    <name evidence="4" type="ORF">CISIN_1g032000mg</name>
</gene>
<feature type="compositionally biased region" description="Gly residues" evidence="2">
    <location>
        <begin position="1"/>
        <end position="10"/>
    </location>
</feature>
<dbReference type="PaxDb" id="2711-XP_006472423.1"/>
<organism evidence="4 5">
    <name type="scientific">Citrus sinensis</name>
    <name type="common">Sweet orange</name>
    <name type="synonym">Citrus aurantium var. sinensis</name>
    <dbReference type="NCBI Taxonomy" id="2711"/>
    <lineage>
        <taxon>Eukaryota</taxon>
        <taxon>Viridiplantae</taxon>
        <taxon>Streptophyta</taxon>
        <taxon>Embryophyta</taxon>
        <taxon>Tracheophyta</taxon>
        <taxon>Spermatophyta</taxon>
        <taxon>Magnoliopsida</taxon>
        <taxon>eudicotyledons</taxon>
        <taxon>Gunneridae</taxon>
        <taxon>Pentapetalae</taxon>
        <taxon>rosids</taxon>
        <taxon>malvids</taxon>
        <taxon>Sapindales</taxon>
        <taxon>Rutaceae</taxon>
        <taxon>Aurantioideae</taxon>
        <taxon>Citrus</taxon>
    </lineage>
</organism>
<dbReference type="GO" id="GO:0007005">
    <property type="term" value="P:mitochondrion organization"/>
    <property type="evidence" value="ECO:0000318"/>
    <property type="project" value="GO_Central"/>
</dbReference>
<dbReference type="SUPFAM" id="SSF47072">
    <property type="entry name" value="Cysteine alpha-hairpin motif"/>
    <property type="match status" value="1"/>
</dbReference>
<dbReference type="EMBL" id="KK784876">
    <property type="protein sequence ID" value="KDO81243.1"/>
    <property type="molecule type" value="Genomic_DNA"/>
</dbReference>
<dbReference type="InterPro" id="IPR055304">
    <property type="entry name" value="CHCHD2/10-like"/>
</dbReference>
<dbReference type="SMR" id="A0A067GNF6"/>
<feature type="region of interest" description="Disordered" evidence="2">
    <location>
        <begin position="1"/>
        <end position="48"/>
    </location>
</feature>
<protein>
    <recommendedName>
        <fullName evidence="3">CHCH domain-containing protein</fullName>
    </recommendedName>
</protein>
<dbReference type="InterPro" id="IPR010625">
    <property type="entry name" value="CHCH"/>
</dbReference>
<evidence type="ECO:0000313" key="4">
    <source>
        <dbReference type="EMBL" id="KDO81243.1"/>
    </source>
</evidence>
<evidence type="ECO:0000259" key="3">
    <source>
        <dbReference type="Pfam" id="PF06747"/>
    </source>
</evidence>
<keyword evidence="1" id="KW-1015">Disulfide bond</keyword>
<dbReference type="AlphaFoldDB" id="A0A067GNF6"/>
<dbReference type="STRING" id="2711.A0A067GNF6"/>
<keyword evidence="5" id="KW-1185">Reference proteome</keyword>
<proteinExistence type="predicted"/>
<reference evidence="4 5" key="1">
    <citation type="submission" date="2014-04" db="EMBL/GenBank/DDBJ databases">
        <authorList>
            <consortium name="International Citrus Genome Consortium"/>
            <person name="Gmitter F."/>
            <person name="Chen C."/>
            <person name="Farmerie W."/>
            <person name="Harkins T."/>
            <person name="Desany B."/>
            <person name="Mohiuddin M."/>
            <person name="Kodira C."/>
            <person name="Borodovsky M."/>
            <person name="Lomsadze A."/>
            <person name="Burns P."/>
            <person name="Jenkins J."/>
            <person name="Prochnik S."/>
            <person name="Shu S."/>
            <person name="Chapman J."/>
            <person name="Pitluck S."/>
            <person name="Schmutz J."/>
            <person name="Rokhsar D."/>
        </authorList>
    </citation>
    <scope>NUCLEOTIDE SEQUENCE</scope>
</reference>
<evidence type="ECO:0000313" key="5">
    <source>
        <dbReference type="Proteomes" id="UP000027120"/>
    </source>
</evidence>
<accession>A0A067GNF6</accession>
<dbReference type="eggNOG" id="KOG4090">
    <property type="taxonomic scope" value="Eukaryota"/>
</dbReference>
<sequence>MPRRSSGGGRSAPRPRPAAGSPLRNPPQPAAHAPPPAPLQGGNRSVTGGGLGAAVADGLAFGTGSAVAHRAVDAVIGPRVIHHESVASSAPAAAPAPNSSSLGGADACAGQIKAIQDCLNNYGSDISKCQFYMNMLQECRRSSMAGGSA</sequence>
<name>A0A067GNF6_CITSI</name>
<evidence type="ECO:0000256" key="1">
    <source>
        <dbReference type="ARBA" id="ARBA00023157"/>
    </source>
</evidence>
<dbReference type="KEGG" id="cit:102609946"/>
<dbReference type="Proteomes" id="UP000027120">
    <property type="component" value="Unassembled WGS sequence"/>
</dbReference>
<dbReference type="PANTHER" id="PTHR13523:SF18">
    <property type="entry name" value="CHCH DOMAIN-CONTAINING PROTEIN"/>
    <property type="match status" value="1"/>
</dbReference>
<dbReference type="GO" id="GO:0005739">
    <property type="term" value="C:mitochondrion"/>
    <property type="evidence" value="ECO:0000318"/>
    <property type="project" value="GO_Central"/>
</dbReference>
<dbReference type="InterPro" id="IPR009069">
    <property type="entry name" value="Cys_alpha_HP_mot_SF"/>
</dbReference>
<dbReference type="GO" id="GO:0005634">
    <property type="term" value="C:nucleus"/>
    <property type="evidence" value="ECO:0000318"/>
    <property type="project" value="GO_Central"/>
</dbReference>
<dbReference type="PANTHER" id="PTHR13523">
    <property type="entry name" value="COILED-COIL-HELIX-COILED-COIL-HELIX DOMAIN CONTAINING 2/NUR77"/>
    <property type="match status" value="1"/>
</dbReference>
<dbReference type="Pfam" id="PF06747">
    <property type="entry name" value="CHCH"/>
    <property type="match status" value="1"/>
</dbReference>
<feature type="domain" description="CHCH" evidence="3">
    <location>
        <begin position="108"/>
        <end position="141"/>
    </location>
</feature>
<feature type="compositionally biased region" description="Pro residues" evidence="2">
    <location>
        <begin position="24"/>
        <end position="38"/>
    </location>
</feature>
<evidence type="ECO:0000256" key="2">
    <source>
        <dbReference type="SAM" id="MobiDB-lite"/>
    </source>
</evidence>